<sequence>MIKLDKLSPLLDRSHNYYDFRRAPYSKICEFLNSFNWLETIISLDVDEAAKAIYDASHFCILNFVPEVSYIPSTFPKWFSKNLKHIVLSKKREHAKFKASRCPLDYAEFSAIRASYKAEYKRCHTVYLSRTESMLKSNPRSSWDFVRSLSLNLFSHYFNTVYVPPLSNDHSSPFLFHDLPSTCSFDIDDVDAGLDTLKNVKSVGPDGLSGIFLYNVKSSLCFPLWLLFKRSIDSGVFPSSFKISSVTPIFKSGDKADVKNYRPVSVLSHISKLFKLLVLRSIQSPINSILIDKQHGFRPGRSTTTNLLVFNNFVIKAVEKHIQVDVIFTDFTKAFDRVDHGRLIETLYKTGFGEPLLSWFKSYLSDRVQWVKVFGCKSSISKVSSGVPQGGHLSPILFSLYVNGIKEIVKNCELLMFADDLKLFKKIDNLRRFLSYAAFVLKINHPPHDYFLVVQELSLISLADRRVNANIEFLNKLVDGRIDAPSLLSIVNFKVPSRTTRYHAPFVVPAHTTNYGRNNPLDRMMRLANESTVHQN</sequence>
<dbReference type="InterPro" id="IPR000477">
    <property type="entry name" value="RT_dom"/>
</dbReference>
<dbReference type="RefSeq" id="XP_008190178.1">
    <property type="nucleotide sequence ID" value="XM_008191956.1"/>
</dbReference>
<dbReference type="CDD" id="cd01650">
    <property type="entry name" value="RT_nLTR_like"/>
    <property type="match status" value="1"/>
</dbReference>
<dbReference type="PANTHER" id="PTHR19446">
    <property type="entry name" value="REVERSE TRANSCRIPTASES"/>
    <property type="match status" value="1"/>
</dbReference>
<name>A0A8R2FFD5_ACYPI</name>
<evidence type="ECO:0000313" key="2">
    <source>
        <dbReference type="EnsemblMetazoa" id="XP_008190178.1"/>
    </source>
</evidence>
<dbReference type="GeneID" id="103312002"/>
<dbReference type="EnsemblMetazoa" id="XM_008191956.1">
    <property type="protein sequence ID" value="XP_008190178.1"/>
    <property type="gene ID" value="LOC103312002"/>
</dbReference>
<dbReference type="GO" id="GO:0071897">
    <property type="term" value="P:DNA biosynthetic process"/>
    <property type="evidence" value="ECO:0007669"/>
    <property type="project" value="UniProtKB-ARBA"/>
</dbReference>
<dbReference type="AlphaFoldDB" id="A0A8R2FFD5"/>
<dbReference type="KEGG" id="api:103312002"/>
<feature type="domain" description="Reverse transcriptase" evidence="1">
    <location>
        <begin position="230"/>
        <end position="478"/>
    </location>
</feature>
<dbReference type="SUPFAM" id="SSF56672">
    <property type="entry name" value="DNA/RNA polymerases"/>
    <property type="match status" value="1"/>
</dbReference>
<dbReference type="Pfam" id="PF00078">
    <property type="entry name" value="RVT_1"/>
    <property type="match status" value="1"/>
</dbReference>
<keyword evidence="3" id="KW-1185">Reference proteome</keyword>
<dbReference type="OrthoDB" id="6629632at2759"/>
<reference evidence="3" key="1">
    <citation type="submission" date="2010-06" db="EMBL/GenBank/DDBJ databases">
        <authorList>
            <person name="Jiang H."/>
            <person name="Abraham K."/>
            <person name="Ali S."/>
            <person name="Alsbrooks S.L."/>
            <person name="Anim B.N."/>
            <person name="Anosike U.S."/>
            <person name="Attaway T."/>
            <person name="Bandaranaike D.P."/>
            <person name="Battles P.K."/>
            <person name="Bell S.N."/>
            <person name="Bell A.V."/>
            <person name="Beltran B."/>
            <person name="Bickham C."/>
            <person name="Bustamante Y."/>
            <person name="Caleb T."/>
            <person name="Canada A."/>
            <person name="Cardenas V."/>
            <person name="Carter K."/>
            <person name="Chacko J."/>
            <person name="Chandrabose M.N."/>
            <person name="Chavez D."/>
            <person name="Chavez A."/>
            <person name="Chen L."/>
            <person name="Chu H.-S."/>
            <person name="Claassen K.J."/>
            <person name="Cockrell R."/>
            <person name="Collins M."/>
            <person name="Cooper J.A."/>
            <person name="Cree A."/>
            <person name="Curry S.M."/>
            <person name="Da Y."/>
            <person name="Dao M.D."/>
            <person name="Das B."/>
            <person name="Davila M.-L."/>
            <person name="Davy-Carroll L."/>
            <person name="Denson S."/>
            <person name="Dinh H."/>
            <person name="Ebong V.E."/>
            <person name="Edwards J.R."/>
            <person name="Egan A."/>
            <person name="El-Daye J."/>
            <person name="Escobedo L."/>
            <person name="Fernandez S."/>
            <person name="Fernando P.R."/>
            <person name="Flagg N."/>
            <person name="Forbes L.D."/>
            <person name="Fowler R.G."/>
            <person name="Fu Q."/>
            <person name="Gabisi R.A."/>
            <person name="Ganer J."/>
            <person name="Garbino Pronczuk A."/>
            <person name="Garcia R.M."/>
            <person name="Garner T."/>
            <person name="Garrett T.E."/>
            <person name="Gonzalez D.A."/>
            <person name="Hamid H."/>
            <person name="Hawkins E.S."/>
            <person name="Hirani K."/>
            <person name="Hogues M.E."/>
            <person name="Hollins B."/>
            <person name="Hsiao C.-H."/>
            <person name="Jabil R."/>
            <person name="James M.L."/>
            <person name="Jhangiani S.N."/>
            <person name="Johnson B."/>
            <person name="Johnson Q."/>
            <person name="Joshi V."/>
            <person name="Kalu J.B."/>
            <person name="Kam C."/>
            <person name="Kashfia A."/>
            <person name="Keebler J."/>
            <person name="Kisamo H."/>
            <person name="Kovar C.L."/>
            <person name="Lago L.A."/>
            <person name="Lai C.-Y."/>
            <person name="Laidlaw J."/>
            <person name="Lara F."/>
            <person name="Le T.-K."/>
            <person name="Lee S.L."/>
            <person name="Legall F.H."/>
            <person name="Lemon S.J."/>
            <person name="Lewis L.R."/>
            <person name="Li B."/>
            <person name="Liu Y."/>
            <person name="Liu Y.-S."/>
            <person name="Lopez J."/>
            <person name="Lozado R.J."/>
            <person name="Lu J."/>
            <person name="Madu R.C."/>
            <person name="Maheshwari M."/>
            <person name="Maheshwari R."/>
            <person name="Malloy K."/>
            <person name="Martinez E."/>
            <person name="Mathew T."/>
            <person name="Mercado I.C."/>
            <person name="Mercado C."/>
            <person name="Meyer B."/>
            <person name="Montgomery K."/>
            <person name="Morgan M.B."/>
            <person name="Munidasa M."/>
            <person name="Nazareth L.V."/>
            <person name="Nelson J."/>
            <person name="Ng B.M."/>
            <person name="Nguyen N.B."/>
            <person name="Nguyen P.Q."/>
            <person name="Nguyen T."/>
            <person name="Obregon M."/>
            <person name="Okwuonu G.O."/>
            <person name="Onwere C.G."/>
            <person name="Orozco G."/>
            <person name="Parra A."/>
            <person name="Patel S."/>
            <person name="Patil S."/>
            <person name="Perez A."/>
            <person name="Perez Y."/>
            <person name="Pham C."/>
            <person name="Primus E.L."/>
            <person name="Pu L.-L."/>
            <person name="Puazo M."/>
            <person name="Qin X."/>
            <person name="Quiroz J.B."/>
            <person name="Reese J."/>
            <person name="Richards S."/>
            <person name="Rives C.M."/>
            <person name="Robberts R."/>
            <person name="Ruiz S.J."/>
            <person name="Ruiz M.J."/>
            <person name="Santibanez J."/>
            <person name="Schneider B.W."/>
            <person name="Sisson I."/>
            <person name="Smith M."/>
            <person name="Sodergren E."/>
            <person name="Song X.-Z."/>
            <person name="Song B.B."/>
            <person name="Summersgill H."/>
            <person name="Thelus R."/>
            <person name="Thornton R.D."/>
            <person name="Trejos Z.Y."/>
            <person name="Usmani K."/>
            <person name="Vattathil S."/>
            <person name="Villasana D."/>
            <person name="Walker D.L."/>
            <person name="Wang S."/>
            <person name="Wang K."/>
            <person name="White C.S."/>
            <person name="Williams A.C."/>
            <person name="Williamson J."/>
            <person name="Wilson K."/>
            <person name="Woghiren I.O."/>
            <person name="Woodworth J.R."/>
            <person name="Worley K.C."/>
            <person name="Wright R.A."/>
            <person name="Wu W."/>
            <person name="Young L."/>
            <person name="Zhang L."/>
            <person name="Zhang J."/>
            <person name="Zhu Y."/>
            <person name="Muzny D.M."/>
            <person name="Weinstock G."/>
            <person name="Gibbs R.A."/>
        </authorList>
    </citation>
    <scope>NUCLEOTIDE SEQUENCE [LARGE SCALE GENOMIC DNA]</scope>
    <source>
        <strain evidence="3">LSR1</strain>
    </source>
</reference>
<organism evidence="2 3">
    <name type="scientific">Acyrthosiphon pisum</name>
    <name type="common">Pea aphid</name>
    <dbReference type="NCBI Taxonomy" id="7029"/>
    <lineage>
        <taxon>Eukaryota</taxon>
        <taxon>Metazoa</taxon>
        <taxon>Ecdysozoa</taxon>
        <taxon>Arthropoda</taxon>
        <taxon>Hexapoda</taxon>
        <taxon>Insecta</taxon>
        <taxon>Pterygota</taxon>
        <taxon>Neoptera</taxon>
        <taxon>Paraneoptera</taxon>
        <taxon>Hemiptera</taxon>
        <taxon>Sternorrhyncha</taxon>
        <taxon>Aphidomorpha</taxon>
        <taxon>Aphidoidea</taxon>
        <taxon>Aphididae</taxon>
        <taxon>Macrosiphini</taxon>
        <taxon>Acyrthosiphon</taxon>
    </lineage>
</organism>
<accession>A0A8R2FFD5</accession>
<protein>
    <recommendedName>
        <fullName evidence="1">Reverse transcriptase domain-containing protein</fullName>
    </recommendedName>
</protein>
<proteinExistence type="predicted"/>
<reference evidence="2" key="2">
    <citation type="submission" date="2022-06" db="UniProtKB">
        <authorList>
            <consortium name="EnsemblMetazoa"/>
        </authorList>
    </citation>
    <scope>IDENTIFICATION</scope>
</reference>
<dbReference type="InterPro" id="IPR043502">
    <property type="entry name" value="DNA/RNA_pol_sf"/>
</dbReference>
<evidence type="ECO:0000259" key="1">
    <source>
        <dbReference type="PROSITE" id="PS50878"/>
    </source>
</evidence>
<evidence type="ECO:0000313" key="3">
    <source>
        <dbReference type="Proteomes" id="UP000007819"/>
    </source>
</evidence>
<dbReference type="Proteomes" id="UP000007819">
    <property type="component" value="Unassembled WGS sequence"/>
</dbReference>
<dbReference type="PROSITE" id="PS50878">
    <property type="entry name" value="RT_POL"/>
    <property type="match status" value="1"/>
</dbReference>